<proteinExistence type="predicted"/>
<feature type="chain" id="PRO_5047528450" description="LTXXQ motif family protein" evidence="1">
    <location>
        <begin position="26"/>
        <end position="159"/>
    </location>
</feature>
<dbReference type="EMBL" id="JAKEVZ010000002">
    <property type="protein sequence ID" value="MCF1750030.1"/>
    <property type="molecule type" value="Genomic_DNA"/>
</dbReference>
<gene>
    <name evidence="2" type="ORF">L0U89_03030</name>
</gene>
<protein>
    <recommendedName>
        <fullName evidence="4">LTXXQ motif family protein</fullName>
    </recommendedName>
</protein>
<keyword evidence="1" id="KW-0732">Signal</keyword>
<name>A0ABS9BRC8_9BACT</name>
<organism evidence="2 3">
    <name type="scientific">Mariniradius sediminis</name>
    <dbReference type="NCBI Taxonomy" id="2909237"/>
    <lineage>
        <taxon>Bacteria</taxon>
        <taxon>Pseudomonadati</taxon>
        <taxon>Bacteroidota</taxon>
        <taxon>Cytophagia</taxon>
        <taxon>Cytophagales</taxon>
        <taxon>Cyclobacteriaceae</taxon>
        <taxon>Mariniradius</taxon>
    </lineage>
</organism>
<dbReference type="Proteomes" id="UP001201449">
    <property type="component" value="Unassembled WGS sequence"/>
</dbReference>
<evidence type="ECO:0000313" key="3">
    <source>
        <dbReference type="Proteomes" id="UP001201449"/>
    </source>
</evidence>
<accession>A0ABS9BRC8</accession>
<evidence type="ECO:0000256" key="1">
    <source>
        <dbReference type="SAM" id="SignalP"/>
    </source>
</evidence>
<keyword evidence="3" id="KW-1185">Reference proteome</keyword>
<comment type="caution">
    <text evidence="2">The sequence shown here is derived from an EMBL/GenBank/DDBJ whole genome shotgun (WGS) entry which is preliminary data.</text>
</comment>
<feature type="signal peptide" evidence="1">
    <location>
        <begin position="1"/>
        <end position="25"/>
    </location>
</feature>
<dbReference type="RefSeq" id="WP_234860169.1">
    <property type="nucleotide sequence ID" value="NZ_JAKEVZ010000002.1"/>
</dbReference>
<evidence type="ECO:0008006" key="4">
    <source>
        <dbReference type="Google" id="ProtNLM"/>
    </source>
</evidence>
<reference evidence="2 3" key="1">
    <citation type="submission" date="2022-01" db="EMBL/GenBank/DDBJ databases">
        <title>Mariniradius saccharolyticus sp. nov., isolated from sediment of a river.</title>
        <authorList>
            <person name="Liu H."/>
        </authorList>
    </citation>
    <scope>NUCLEOTIDE SEQUENCE [LARGE SCALE GENOMIC DNA]</scope>
    <source>
        <strain evidence="2 3">RY-2</strain>
    </source>
</reference>
<evidence type="ECO:0000313" key="2">
    <source>
        <dbReference type="EMBL" id="MCF1750030.1"/>
    </source>
</evidence>
<sequence>MKKLIFAAILVLIFANFSLSNEANAQSNKEEVEFIQSIFGMEKKQAVAGFLNLPPSDPFWVLYDEYETQRKALGAERIKAIEDYAKVYSNMQDADFDKVVANMNSLRSKNDKLIDTYYKKIRKASGSKVAAQFYQIEEYILSEIRAAILGSLPFIGELD</sequence>